<feature type="transmembrane region" description="Helical" evidence="1">
    <location>
        <begin position="183"/>
        <end position="202"/>
    </location>
</feature>
<feature type="transmembrane region" description="Helical" evidence="1">
    <location>
        <begin position="42"/>
        <end position="64"/>
    </location>
</feature>
<evidence type="ECO:0000256" key="1">
    <source>
        <dbReference type="SAM" id="Phobius"/>
    </source>
</evidence>
<dbReference type="EMBL" id="VICF01000001">
    <property type="protein sequence ID" value="TQC76644.1"/>
    <property type="molecule type" value="Genomic_DNA"/>
</dbReference>
<dbReference type="RefSeq" id="WP_141495232.1">
    <property type="nucleotide sequence ID" value="NZ_VICF01000001.1"/>
</dbReference>
<dbReference type="Pfam" id="PF01757">
    <property type="entry name" value="Acyl_transf_3"/>
    <property type="match status" value="1"/>
</dbReference>
<comment type="caution">
    <text evidence="3">The sequence shown here is derived from an EMBL/GenBank/DDBJ whole genome shotgun (WGS) entry which is preliminary data.</text>
</comment>
<feature type="transmembrane region" description="Helical" evidence="1">
    <location>
        <begin position="84"/>
        <end position="105"/>
    </location>
</feature>
<evidence type="ECO:0000259" key="2">
    <source>
        <dbReference type="Pfam" id="PF01757"/>
    </source>
</evidence>
<dbReference type="InterPro" id="IPR050879">
    <property type="entry name" value="Acyltransferase_3"/>
</dbReference>
<keyword evidence="4" id="KW-1185">Reference proteome</keyword>
<reference evidence="3 4" key="1">
    <citation type="submission" date="2019-06" db="EMBL/GenBank/DDBJ databases">
        <title>Pantoea dispersa Assembly.</title>
        <authorList>
            <person name="Wang J."/>
        </authorList>
    </citation>
    <scope>NUCLEOTIDE SEQUENCE [LARGE SCALE GENOMIC DNA]</scope>
    <source>
        <strain evidence="4">bio</strain>
    </source>
</reference>
<feature type="transmembrane region" description="Helical" evidence="1">
    <location>
        <begin position="314"/>
        <end position="338"/>
    </location>
</feature>
<feature type="transmembrane region" description="Helical" evidence="1">
    <location>
        <begin position="161"/>
        <end position="177"/>
    </location>
</feature>
<feature type="domain" description="Acyltransferase 3" evidence="2">
    <location>
        <begin position="9"/>
        <end position="334"/>
    </location>
</feature>
<dbReference type="Proteomes" id="UP000319715">
    <property type="component" value="Unassembled WGS sequence"/>
</dbReference>
<feature type="transmembrane region" description="Helical" evidence="1">
    <location>
        <begin position="125"/>
        <end position="149"/>
    </location>
</feature>
<feature type="transmembrane region" description="Helical" evidence="1">
    <location>
        <begin position="240"/>
        <end position="261"/>
    </location>
</feature>
<evidence type="ECO:0000313" key="3">
    <source>
        <dbReference type="EMBL" id="TQC76644.1"/>
    </source>
</evidence>
<protein>
    <submittedName>
        <fullName evidence="3">Acyltransferase</fullName>
    </submittedName>
</protein>
<gene>
    <name evidence="3" type="ORF">FK492_01145</name>
</gene>
<name>A0ABY3A2H4_9GAMM</name>
<organism evidence="3 4">
    <name type="scientific">Pantoea dispersa</name>
    <dbReference type="NCBI Taxonomy" id="59814"/>
    <lineage>
        <taxon>Bacteria</taxon>
        <taxon>Pseudomonadati</taxon>
        <taxon>Pseudomonadota</taxon>
        <taxon>Gammaproteobacteria</taxon>
        <taxon>Enterobacterales</taxon>
        <taxon>Erwiniaceae</taxon>
        <taxon>Pantoea</taxon>
    </lineage>
</organism>
<feature type="transmembrane region" description="Helical" evidence="1">
    <location>
        <begin position="12"/>
        <end position="30"/>
    </location>
</feature>
<dbReference type="GO" id="GO:0016746">
    <property type="term" value="F:acyltransferase activity"/>
    <property type="evidence" value="ECO:0007669"/>
    <property type="project" value="UniProtKB-KW"/>
</dbReference>
<keyword evidence="1" id="KW-0812">Transmembrane</keyword>
<keyword evidence="1" id="KW-1133">Transmembrane helix</keyword>
<evidence type="ECO:0000313" key="4">
    <source>
        <dbReference type="Proteomes" id="UP000319715"/>
    </source>
</evidence>
<dbReference type="PANTHER" id="PTHR23028">
    <property type="entry name" value="ACETYLTRANSFERASE"/>
    <property type="match status" value="1"/>
</dbReference>
<dbReference type="InterPro" id="IPR002656">
    <property type="entry name" value="Acyl_transf_3_dom"/>
</dbReference>
<feature type="transmembrane region" description="Helical" evidence="1">
    <location>
        <begin position="273"/>
        <end position="294"/>
    </location>
</feature>
<accession>A0ABY3A2H4</accession>
<proteinExistence type="predicted"/>
<keyword evidence="1" id="KW-0472">Membrane</keyword>
<sequence length="360" mass="42401">MKHSKHRIEALDGLRFFAFIMVMAYHYLFIAPLQGFIPHDYVIIPFSFGDFGVDLFFLISGFVITLSSENRSAKQFFIARFNRIVPLFILCAFVIYFFSISLPMVDPKERLISLVYSLTFFPHLFGQQYFSSVYWTIALEVTFYIWVALLMSMKLWDHHRMLVCAIWIVLSYLNVFILKNDLISTVLITQYSGHFVIGIVLFELRTLRLRPVHSLLILASSVLVYNSMIRHQLWIDNFKIYVDHASLLFMTFFLITIVWLSSHVESLGKFYSIVKFLGAMTYPLYLVHADLGFWSHAIFERKLWNDYPILKEYVNYHFMIIIACTLSFIIAAILVKFVDPFTQRVLKKIWYPPVKSRKSE</sequence>
<keyword evidence="3" id="KW-0012">Acyltransferase</keyword>
<feature type="transmembrane region" description="Helical" evidence="1">
    <location>
        <begin position="214"/>
        <end position="234"/>
    </location>
</feature>
<dbReference type="PANTHER" id="PTHR23028:SF53">
    <property type="entry name" value="ACYL_TRANSF_3 DOMAIN-CONTAINING PROTEIN"/>
    <property type="match status" value="1"/>
</dbReference>
<keyword evidence="3" id="KW-0808">Transferase</keyword>